<gene>
    <name evidence="4" type="ORF">GCM10010201_07400</name>
</gene>
<comment type="caution">
    <text evidence="4">The sequence shown here is derived from an EMBL/GenBank/DDBJ whole genome shotgun (WGS) entry which is preliminary data.</text>
</comment>
<protein>
    <recommendedName>
        <fullName evidence="3">Superoxide dismutase copper/zinc binding domain-containing protein</fullName>
    </recommendedName>
</protein>
<sequence length="204" mass="20993">MRRSQIAAAVGAVLVATASVSAPALAAGVPAGADSTGGRFAVGHGGPAMIGGHGAFTADGAGGAFRYDAALAPDGAMAHLTAASLRHRRPVTKTVLTVAGLLPYRVYGAHLHVNACGPDPAAAGPHYQQRVGSPDDPRYANRLNEVWLDFRTDRHGTAMALARNPWALRAVPRSMVVHAERTSTNPRTPGQAGARVACLTLMGH</sequence>
<evidence type="ECO:0000313" key="4">
    <source>
        <dbReference type="EMBL" id="GAA2514008.1"/>
    </source>
</evidence>
<feature type="domain" description="Superoxide dismutase copper/zinc binding" evidence="3">
    <location>
        <begin position="90"/>
        <end position="198"/>
    </location>
</feature>
<evidence type="ECO:0000313" key="5">
    <source>
        <dbReference type="Proteomes" id="UP001499978"/>
    </source>
</evidence>
<feature type="chain" id="PRO_5045279085" description="Superoxide dismutase copper/zinc binding domain-containing protein" evidence="2">
    <location>
        <begin position="27"/>
        <end position="204"/>
    </location>
</feature>
<dbReference type="InterPro" id="IPR036423">
    <property type="entry name" value="SOD-like_Cu/Zn_dom_sf"/>
</dbReference>
<dbReference type="Pfam" id="PF00080">
    <property type="entry name" value="Sod_Cu"/>
    <property type="match status" value="1"/>
</dbReference>
<organism evidence="4 5">
    <name type="scientific">Pilimelia columellifera subsp. columellifera</name>
    <dbReference type="NCBI Taxonomy" id="706583"/>
    <lineage>
        <taxon>Bacteria</taxon>
        <taxon>Bacillati</taxon>
        <taxon>Actinomycetota</taxon>
        <taxon>Actinomycetes</taxon>
        <taxon>Micromonosporales</taxon>
        <taxon>Micromonosporaceae</taxon>
        <taxon>Pilimelia</taxon>
    </lineage>
</organism>
<keyword evidence="5" id="KW-1185">Reference proteome</keyword>
<dbReference type="Gene3D" id="2.60.40.200">
    <property type="entry name" value="Superoxide dismutase, copper/zinc binding domain"/>
    <property type="match status" value="1"/>
</dbReference>
<dbReference type="InterPro" id="IPR001424">
    <property type="entry name" value="SOD_Cu_Zn_dom"/>
</dbReference>
<reference evidence="5" key="1">
    <citation type="journal article" date="2019" name="Int. J. Syst. Evol. Microbiol.">
        <title>The Global Catalogue of Microorganisms (GCM) 10K type strain sequencing project: providing services to taxonomists for standard genome sequencing and annotation.</title>
        <authorList>
            <consortium name="The Broad Institute Genomics Platform"/>
            <consortium name="The Broad Institute Genome Sequencing Center for Infectious Disease"/>
            <person name="Wu L."/>
            <person name="Ma J."/>
        </authorList>
    </citation>
    <scope>NUCLEOTIDE SEQUENCE [LARGE SCALE GENOMIC DNA]</scope>
    <source>
        <strain evidence="5">JCM 3367</strain>
    </source>
</reference>
<name>A0ABP6AHT1_9ACTN</name>
<accession>A0ABP6AHT1</accession>
<feature type="signal peptide" evidence="2">
    <location>
        <begin position="1"/>
        <end position="26"/>
    </location>
</feature>
<keyword evidence="2" id="KW-0732">Signal</keyword>
<comment type="similarity">
    <text evidence="1">Belongs to the Cu-Zn superoxide dismutase family.</text>
</comment>
<dbReference type="RefSeq" id="WP_344168209.1">
    <property type="nucleotide sequence ID" value="NZ_BAAARY010000002.1"/>
</dbReference>
<evidence type="ECO:0000259" key="3">
    <source>
        <dbReference type="Pfam" id="PF00080"/>
    </source>
</evidence>
<dbReference type="Proteomes" id="UP001499978">
    <property type="component" value="Unassembled WGS sequence"/>
</dbReference>
<evidence type="ECO:0000256" key="1">
    <source>
        <dbReference type="ARBA" id="ARBA00010457"/>
    </source>
</evidence>
<dbReference type="EMBL" id="BAAARY010000002">
    <property type="protein sequence ID" value="GAA2514008.1"/>
    <property type="molecule type" value="Genomic_DNA"/>
</dbReference>
<dbReference type="SUPFAM" id="SSF49329">
    <property type="entry name" value="Cu,Zn superoxide dismutase-like"/>
    <property type="match status" value="1"/>
</dbReference>
<evidence type="ECO:0000256" key="2">
    <source>
        <dbReference type="SAM" id="SignalP"/>
    </source>
</evidence>
<proteinExistence type="inferred from homology"/>